<dbReference type="PANTHER" id="PTHR33446:SF2">
    <property type="entry name" value="PROTEIN TONB"/>
    <property type="match status" value="1"/>
</dbReference>
<keyword evidence="13" id="KW-1185">Reference proteome</keyword>
<dbReference type="InterPro" id="IPR006260">
    <property type="entry name" value="TonB/TolA_C"/>
</dbReference>
<keyword evidence="8 10" id="KW-1133">Transmembrane helix</keyword>
<evidence type="ECO:0000313" key="12">
    <source>
        <dbReference type="EMBL" id="AOO66286.1"/>
    </source>
</evidence>
<evidence type="ECO:0000256" key="2">
    <source>
        <dbReference type="ARBA" id="ARBA00006555"/>
    </source>
</evidence>
<proteinExistence type="inferred from homology"/>
<dbReference type="PANTHER" id="PTHR33446">
    <property type="entry name" value="PROTEIN TONB-RELATED"/>
    <property type="match status" value="1"/>
</dbReference>
<comment type="subcellular location">
    <subcellularLocation>
        <location evidence="1">Cell inner membrane</location>
        <topology evidence="1">Single-pass membrane protein</topology>
        <orientation evidence="1">Periplasmic side</orientation>
    </subcellularLocation>
</comment>
<evidence type="ECO:0000256" key="1">
    <source>
        <dbReference type="ARBA" id="ARBA00004383"/>
    </source>
</evidence>
<evidence type="ECO:0000256" key="5">
    <source>
        <dbReference type="ARBA" id="ARBA00022519"/>
    </source>
</evidence>
<dbReference type="InterPro" id="IPR037682">
    <property type="entry name" value="TonB_C"/>
</dbReference>
<gene>
    <name evidence="12" type="ORF">SHALO_2527</name>
</gene>
<dbReference type="AlphaFoldDB" id="A0A1D7TMR0"/>
<dbReference type="Proteomes" id="UP000094609">
    <property type="component" value="Chromosome"/>
</dbReference>
<keyword evidence="7" id="KW-0653">Protein transport</keyword>
<dbReference type="STRING" id="1193502.SHALO_2527"/>
<sequence>MTYQTYTATKTYEGRALSLSIFLHVSVIGFYLLFLHQKPLDIIPSKTVVLEISNIERVAPKPVLPPPPEPVEEVKKVEPIKPIEKIKPLPKPIVKKEMVNPEPIREEVVQPPVEAVKPVVAPQEVAPVTPTSTSAEPYERTDFEIIRDRVLARLVYPSVARRMGWNGVVQVALVINPEGRLVSATIHQSSGRALLDDAALDAALKLRGDQLPKPKSLSTVILPIAFKLK</sequence>
<reference evidence="13" key="1">
    <citation type="submission" date="2016-08" db="EMBL/GenBank/DDBJ databases">
        <title>Complete genome sequence of the organohalide-respiring Epsilonproteobacterium Sulfurospirillum halorespirans.</title>
        <authorList>
            <person name="Goris T."/>
            <person name="Zimmermann J."/>
            <person name="Schenz B."/>
            <person name="Lemos M."/>
            <person name="Hackermueller J."/>
            <person name="Diekert G."/>
        </authorList>
    </citation>
    <scope>NUCLEOTIDE SEQUENCE [LARGE SCALE GENOMIC DNA]</scope>
    <source>
        <strain>DSM 13726</strain>
        <strain evidence="13">PCE-M2</strain>
    </source>
</reference>
<evidence type="ECO:0000313" key="13">
    <source>
        <dbReference type="Proteomes" id="UP000094609"/>
    </source>
</evidence>
<accession>A0A1D7TMR0</accession>
<feature type="domain" description="TonB C-terminal" evidence="11">
    <location>
        <begin position="141"/>
        <end position="229"/>
    </location>
</feature>
<evidence type="ECO:0000256" key="10">
    <source>
        <dbReference type="SAM" id="Phobius"/>
    </source>
</evidence>
<comment type="similarity">
    <text evidence="2">Belongs to the TonB family.</text>
</comment>
<evidence type="ECO:0000256" key="3">
    <source>
        <dbReference type="ARBA" id="ARBA00022448"/>
    </source>
</evidence>
<dbReference type="Pfam" id="PF03544">
    <property type="entry name" value="TonB_C"/>
    <property type="match status" value="1"/>
</dbReference>
<dbReference type="Gene3D" id="3.30.1150.10">
    <property type="match status" value="1"/>
</dbReference>
<dbReference type="EMBL" id="CP017111">
    <property type="protein sequence ID" value="AOO66286.1"/>
    <property type="molecule type" value="Genomic_DNA"/>
</dbReference>
<dbReference type="GO" id="GO:0055085">
    <property type="term" value="P:transmembrane transport"/>
    <property type="evidence" value="ECO:0007669"/>
    <property type="project" value="InterPro"/>
</dbReference>
<dbReference type="RefSeq" id="WP_069478837.1">
    <property type="nucleotide sequence ID" value="NZ_CP017111.1"/>
</dbReference>
<keyword evidence="3" id="KW-0813">Transport</keyword>
<feature type="transmembrane region" description="Helical" evidence="10">
    <location>
        <begin position="16"/>
        <end position="35"/>
    </location>
</feature>
<organism evidence="12 13">
    <name type="scientific">Sulfurospirillum halorespirans DSM 13726</name>
    <dbReference type="NCBI Taxonomy" id="1193502"/>
    <lineage>
        <taxon>Bacteria</taxon>
        <taxon>Pseudomonadati</taxon>
        <taxon>Campylobacterota</taxon>
        <taxon>Epsilonproteobacteria</taxon>
        <taxon>Campylobacterales</taxon>
        <taxon>Sulfurospirillaceae</taxon>
        <taxon>Sulfurospirillum</taxon>
    </lineage>
</organism>
<protein>
    <submittedName>
        <fullName evidence="12">Ferric siderophore transport system, periplasmic binding protein TonB</fullName>
    </submittedName>
</protein>
<dbReference type="PATRIC" id="fig|1193502.14.peg.2559"/>
<evidence type="ECO:0000256" key="4">
    <source>
        <dbReference type="ARBA" id="ARBA00022475"/>
    </source>
</evidence>
<dbReference type="KEGG" id="shal:SHALO_2527"/>
<evidence type="ECO:0000256" key="9">
    <source>
        <dbReference type="ARBA" id="ARBA00023136"/>
    </source>
</evidence>
<evidence type="ECO:0000259" key="11">
    <source>
        <dbReference type="PROSITE" id="PS52015"/>
    </source>
</evidence>
<dbReference type="SUPFAM" id="SSF74653">
    <property type="entry name" value="TolA/TonB C-terminal domain"/>
    <property type="match status" value="1"/>
</dbReference>
<evidence type="ECO:0000256" key="8">
    <source>
        <dbReference type="ARBA" id="ARBA00022989"/>
    </source>
</evidence>
<keyword evidence="9 10" id="KW-0472">Membrane</keyword>
<dbReference type="GO" id="GO:0098797">
    <property type="term" value="C:plasma membrane protein complex"/>
    <property type="evidence" value="ECO:0007669"/>
    <property type="project" value="TreeGrafter"/>
</dbReference>
<dbReference type="GO" id="GO:0031992">
    <property type="term" value="F:energy transducer activity"/>
    <property type="evidence" value="ECO:0007669"/>
    <property type="project" value="TreeGrafter"/>
</dbReference>
<name>A0A1D7TMR0_9BACT</name>
<dbReference type="InterPro" id="IPR051045">
    <property type="entry name" value="TonB-dependent_transducer"/>
</dbReference>
<evidence type="ECO:0000256" key="7">
    <source>
        <dbReference type="ARBA" id="ARBA00022927"/>
    </source>
</evidence>
<dbReference type="NCBIfam" id="TIGR01352">
    <property type="entry name" value="tonB_Cterm"/>
    <property type="match status" value="1"/>
</dbReference>
<keyword evidence="5" id="KW-0997">Cell inner membrane</keyword>
<keyword evidence="4" id="KW-1003">Cell membrane</keyword>
<evidence type="ECO:0000256" key="6">
    <source>
        <dbReference type="ARBA" id="ARBA00022692"/>
    </source>
</evidence>
<keyword evidence="6 10" id="KW-0812">Transmembrane</keyword>
<dbReference type="PROSITE" id="PS52015">
    <property type="entry name" value="TONB_CTD"/>
    <property type="match status" value="1"/>
</dbReference>
<dbReference type="GO" id="GO:0015031">
    <property type="term" value="P:protein transport"/>
    <property type="evidence" value="ECO:0007669"/>
    <property type="project" value="UniProtKB-KW"/>
</dbReference>